<feature type="signal peptide" evidence="2">
    <location>
        <begin position="1"/>
        <end position="23"/>
    </location>
</feature>
<evidence type="ECO:0008006" key="5">
    <source>
        <dbReference type="Google" id="ProtNLM"/>
    </source>
</evidence>
<feature type="compositionally biased region" description="Acidic residues" evidence="1">
    <location>
        <begin position="104"/>
        <end position="113"/>
    </location>
</feature>
<evidence type="ECO:0000313" key="3">
    <source>
        <dbReference type="EMBL" id="OWZ19753.1"/>
    </source>
</evidence>
<reference evidence="4" key="1">
    <citation type="submission" date="2017-03" db="EMBL/GenBank/DDBJ databases">
        <title>Phytopthora megakarya and P. palmivora, two closely related causual agents of cacao black pod achieved similar genome size and gene model numbers by different mechanisms.</title>
        <authorList>
            <person name="Ali S."/>
            <person name="Shao J."/>
            <person name="Larry D.J."/>
            <person name="Kronmiller B."/>
            <person name="Shen D."/>
            <person name="Strem M.D."/>
            <person name="Melnick R.L."/>
            <person name="Guiltinan M.J."/>
            <person name="Tyler B.M."/>
            <person name="Meinhardt L.W."/>
            <person name="Bailey B.A."/>
        </authorList>
    </citation>
    <scope>NUCLEOTIDE SEQUENCE [LARGE SCALE GENOMIC DNA]</scope>
    <source>
        <strain evidence="4">zdho120</strain>
    </source>
</reference>
<accession>A0A225WPX5</accession>
<comment type="caution">
    <text evidence="3">The sequence shown here is derived from an EMBL/GenBank/DDBJ whole genome shotgun (WGS) entry which is preliminary data.</text>
</comment>
<evidence type="ECO:0000256" key="2">
    <source>
        <dbReference type="SAM" id="SignalP"/>
    </source>
</evidence>
<dbReference type="OrthoDB" id="120203at2759"/>
<protein>
    <recommendedName>
        <fullName evidence="5">RxLR effector protein</fullName>
    </recommendedName>
</protein>
<feature type="region of interest" description="Disordered" evidence="1">
    <location>
        <begin position="96"/>
        <end position="154"/>
    </location>
</feature>
<proteinExistence type="predicted"/>
<sequence length="154" mass="16221">MTKLNIIIGIAVLAAVACIRVEAINLRQHEPSRILDVTEFSDNGAGDLFSTEKSTSEDNVVHFLVKDGTPSSITKSVKEIGFGLLLVPSSVDGSSALDSLDTSEGSDDTDVTDSNDSKSGSEDTDYSTYQPGTVKPAPVDGSGVLDKPSLSWQK</sequence>
<keyword evidence="2" id="KW-0732">Signal</keyword>
<dbReference type="AlphaFoldDB" id="A0A225WPX5"/>
<dbReference type="PROSITE" id="PS51257">
    <property type="entry name" value="PROKAR_LIPOPROTEIN"/>
    <property type="match status" value="1"/>
</dbReference>
<gene>
    <name evidence="3" type="ORF">PHMEG_0005956</name>
</gene>
<dbReference type="Proteomes" id="UP000198211">
    <property type="component" value="Unassembled WGS sequence"/>
</dbReference>
<organism evidence="3 4">
    <name type="scientific">Phytophthora megakarya</name>
    <dbReference type="NCBI Taxonomy" id="4795"/>
    <lineage>
        <taxon>Eukaryota</taxon>
        <taxon>Sar</taxon>
        <taxon>Stramenopiles</taxon>
        <taxon>Oomycota</taxon>
        <taxon>Peronosporomycetes</taxon>
        <taxon>Peronosporales</taxon>
        <taxon>Peronosporaceae</taxon>
        <taxon>Phytophthora</taxon>
    </lineage>
</organism>
<feature type="chain" id="PRO_5013098785" description="RxLR effector protein" evidence="2">
    <location>
        <begin position="24"/>
        <end position="154"/>
    </location>
</feature>
<evidence type="ECO:0000256" key="1">
    <source>
        <dbReference type="SAM" id="MobiDB-lite"/>
    </source>
</evidence>
<keyword evidence="4" id="KW-1185">Reference proteome</keyword>
<dbReference type="EMBL" id="NBNE01000405">
    <property type="protein sequence ID" value="OWZ19753.1"/>
    <property type="molecule type" value="Genomic_DNA"/>
</dbReference>
<name>A0A225WPX5_9STRA</name>
<evidence type="ECO:0000313" key="4">
    <source>
        <dbReference type="Proteomes" id="UP000198211"/>
    </source>
</evidence>